<evidence type="ECO:0000313" key="2">
    <source>
        <dbReference type="WBParaSite" id="nRc.2.0.1.t29628-RA"/>
    </source>
</evidence>
<proteinExistence type="predicted"/>
<name>A0A915JU53_ROMCU</name>
<dbReference type="WBParaSite" id="nRc.2.0.1.t29628-RA">
    <property type="protein sequence ID" value="nRc.2.0.1.t29628-RA"/>
    <property type="gene ID" value="nRc.2.0.1.g29628"/>
</dbReference>
<keyword evidence="1" id="KW-1185">Reference proteome</keyword>
<evidence type="ECO:0000313" key="1">
    <source>
        <dbReference type="Proteomes" id="UP000887565"/>
    </source>
</evidence>
<reference evidence="2" key="1">
    <citation type="submission" date="2022-11" db="UniProtKB">
        <authorList>
            <consortium name="WormBaseParasite"/>
        </authorList>
    </citation>
    <scope>IDENTIFICATION</scope>
</reference>
<sequence length="102" mass="11712">MLIPIMEHHDLPIKYCLTLCGTEAHSVDNDPDLANECLLLYQEQDFLVFTSDLDLETLHQLEYWIMDRIHGYMGSLMCPPGSILTTFGLLTKNWLDLQAAEQ</sequence>
<dbReference type="Proteomes" id="UP000887565">
    <property type="component" value="Unplaced"/>
</dbReference>
<protein>
    <submittedName>
        <fullName evidence="2">Uncharacterized protein</fullName>
    </submittedName>
</protein>
<dbReference type="AlphaFoldDB" id="A0A915JU53"/>
<organism evidence="1 2">
    <name type="scientific">Romanomermis culicivorax</name>
    <name type="common">Nematode worm</name>
    <dbReference type="NCBI Taxonomy" id="13658"/>
    <lineage>
        <taxon>Eukaryota</taxon>
        <taxon>Metazoa</taxon>
        <taxon>Ecdysozoa</taxon>
        <taxon>Nematoda</taxon>
        <taxon>Enoplea</taxon>
        <taxon>Dorylaimia</taxon>
        <taxon>Mermithida</taxon>
        <taxon>Mermithoidea</taxon>
        <taxon>Mermithidae</taxon>
        <taxon>Romanomermis</taxon>
    </lineage>
</organism>
<accession>A0A915JU53</accession>